<feature type="region of interest" description="Disordered" evidence="1">
    <location>
        <begin position="1166"/>
        <end position="1207"/>
    </location>
</feature>
<protein>
    <submittedName>
        <fullName evidence="2">Uncharacterized protein</fullName>
    </submittedName>
</protein>
<evidence type="ECO:0000313" key="3">
    <source>
        <dbReference type="Proteomes" id="UP000269721"/>
    </source>
</evidence>
<feature type="region of interest" description="Disordered" evidence="1">
    <location>
        <begin position="1"/>
        <end position="21"/>
    </location>
</feature>
<gene>
    <name evidence="2" type="ORF">BDK51DRAFT_28290</name>
</gene>
<keyword evidence="3" id="KW-1185">Reference proteome</keyword>
<proteinExistence type="predicted"/>
<reference evidence="3" key="1">
    <citation type="journal article" date="2018" name="Nat. Microbiol.">
        <title>Leveraging single-cell genomics to expand the fungal tree of life.</title>
        <authorList>
            <person name="Ahrendt S.R."/>
            <person name="Quandt C.A."/>
            <person name="Ciobanu D."/>
            <person name="Clum A."/>
            <person name="Salamov A."/>
            <person name="Andreopoulos B."/>
            <person name="Cheng J.F."/>
            <person name="Woyke T."/>
            <person name="Pelin A."/>
            <person name="Henrissat B."/>
            <person name="Reynolds N.K."/>
            <person name="Benny G.L."/>
            <person name="Smith M.E."/>
            <person name="James T.Y."/>
            <person name="Grigoriev I.V."/>
        </authorList>
    </citation>
    <scope>NUCLEOTIDE SEQUENCE [LARGE SCALE GENOMIC DNA]</scope>
</reference>
<accession>A0A4P9WGZ6</accession>
<sequence>MSEVILAKPDSGPGSRTPTPDISQMAIADLNPLLSDRRWTCGKATGGAWQGVGQKAFGHRVRQCQPMSTTRNQTAVRNKRFLLASAFHQHPSPPLLQDRFKGLVQEEAEGVLESWQNDGKWRGHALFSSFASFFVARPDVPVLKMEDKGSEVLIHRKSSSDPERLFPRIVYTEVSAAYVSWTKYFGDNTTVAKPLFRAALADSGRRHDVHVDAPSKGVTSKRFRSKVLSEGPFADMFADGSEFRLAEDRGSTSFKKSGGNPNEELSISKVKSRTSLRLLTPARLHENLLLLRVQAPAVHALWTKYFGDALEVYPFFAPPLMNAKIFRALVLGSGPVADIFASGPGYGSTEDHDIQGFGRVHPPRDRSDVPLGNDGRRMANDSASIPDFSNSKESEPGSGIVRDGDHLVSTSPYITIDPKLRIETLQLLRTEYPQAYQFWTVNFGARETTTAEKFRETLHCIDRNLALSVPLTASKSTSRVSSFEPEPSVCSDFNRKFSTVQLRFRDQLEILLRIENPAAHSLWLSSFQHARLVRRTHFCDDLRRIGIQLDMKLNNGPNGFIAPSALRKMISREGPLAAAFPSAEPELLACGLSSSADDVHERASHRGHQQKDLTDKPTASASLTSTPGTTLPVLLREIFVRTRGWTVSERRRNLTSWMLVCKPWFEVAAEVLWGNPPFTNGSARRQATNFGQLVASMGLQAWREPLTRMWCPNLRSLRLWVPDLLNRYRPSPRWNIASLAEIFLACPHLVAFEFYARLFPFAKEGFWESPQGTGFAIGISRLRLLQLRFTEEKADSHLDTLARINRSVGVALEHWHADGPWESMVQAVAQAANLKYLKLATITPNIVLHVTTALSSVKLSEDIASLSTFLPELLAACSLLDELDFGGNAMTAATFELLGLRVTPDTITRYLSRGGGRLRRLVLPPRHKWEEDERGELVAALPELRFVGIKEGRVGWGRPGLKVGRMTDEEERLMSVQGLDPLVLAGVGVVWWGPLVCVWNLCARNDRFASAAGDLGNCREQSPKLLIGTIRALLLEATDLHLCLGFVLPANYLPTSGGLQKPSLLVIVFDGMLSQGLHTSISFCQQEFDPADDVFGIEAASMGEKPLLRALLPTKAVNHQPGSAPASSSLKLRSPTIHIVQFFKTIKCTLRRIDFWFITKDLRSSFADGSPQPSPNPILPLHRTHPTTPPRRQRRRPRSRTALHLSSPRVPALSRIGSHIDGNTPRRQVFAYTRAPRVSGFQEAGREEQLQAVARDDRFWVGRRYVLNCWDWKGGDRGFAL</sequence>
<feature type="compositionally biased region" description="Basic and acidic residues" evidence="1">
    <location>
        <begin position="362"/>
        <end position="379"/>
    </location>
</feature>
<evidence type="ECO:0000313" key="2">
    <source>
        <dbReference type="EMBL" id="RKO91632.1"/>
    </source>
</evidence>
<feature type="region of interest" description="Disordered" evidence="1">
    <location>
        <begin position="599"/>
        <end position="626"/>
    </location>
</feature>
<dbReference type="Proteomes" id="UP000269721">
    <property type="component" value="Unassembled WGS sequence"/>
</dbReference>
<feature type="region of interest" description="Disordered" evidence="1">
    <location>
        <begin position="355"/>
        <end position="402"/>
    </location>
</feature>
<feature type="compositionally biased region" description="Polar residues" evidence="1">
    <location>
        <begin position="617"/>
        <end position="626"/>
    </location>
</feature>
<dbReference type="EMBL" id="KZ994975">
    <property type="protein sequence ID" value="RKO91632.1"/>
    <property type="molecule type" value="Genomic_DNA"/>
</dbReference>
<feature type="non-terminal residue" evidence="2">
    <location>
        <position position="1281"/>
    </location>
</feature>
<evidence type="ECO:0000256" key="1">
    <source>
        <dbReference type="SAM" id="MobiDB-lite"/>
    </source>
</evidence>
<feature type="compositionally biased region" description="Basic and acidic residues" evidence="1">
    <location>
        <begin position="599"/>
        <end position="615"/>
    </location>
</feature>
<feature type="compositionally biased region" description="Basic residues" evidence="1">
    <location>
        <begin position="1191"/>
        <end position="1201"/>
    </location>
</feature>
<organism evidence="2 3">
    <name type="scientific">Blyttiomyces helicus</name>
    <dbReference type="NCBI Taxonomy" id="388810"/>
    <lineage>
        <taxon>Eukaryota</taxon>
        <taxon>Fungi</taxon>
        <taxon>Fungi incertae sedis</taxon>
        <taxon>Chytridiomycota</taxon>
        <taxon>Chytridiomycota incertae sedis</taxon>
        <taxon>Chytridiomycetes</taxon>
        <taxon>Chytridiomycetes incertae sedis</taxon>
        <taxon>Blyttiomyces</taxon>
    </lineage>
</organism>
<name>A0A4P9WGZ6_9FUNG</name>